<evidence type="ECO:0000313" key="2">
    <source>
        <dbReference type="Proteomes" id="UP000054717"/>
    </source>
</evidence>
<name>A0A158K5L6_9BURK</name>
<accession>A0A158K5L6</accession>
<protein>
    <submittedName>
        <fullName evidence="1">Uncharacterized protein</fullName>
    </submittedName>
</protein>
<organism evidence="1 2">
    <name type="scientific">Caballeronia telluris</name>
    <dbReference type="NCBI Taxonomy" id="326475"/>
    <lineage>
        <taxon>Bacteria</taxon>
        <taxon>Pseudomonadati</taxon>
        <taxon>Pseudomonadota</taxon>
        <taxon>Betaproteobacteria</taxon>
        <taxon>Burkholderiales</taxon>
        <taxon>Burkholderiaceae</taxon>
        <taxon>Caballeronia</taxon>
    </lineage>
</organism>
<dbReference type="EMBL" id="FCNZ02000028">
    <property type="protein sequence ID" value="SAL76265.1"/>
    <property type="molecule type" value="Genomic_DNA"/>
</dbReference>
<dbReference type="Proteomes" id="UP000054717">
    <property type="component" value="Unassembled WGS sequence"/>
</dbReference>
<evidence type="ECO:0000313" key="1">
    <source>
        <dbReference type="EMBL" id="SAL76265.1"/>
    </source>
</evidence>
<comment type="caution">
    <text evidence="1">The sequence shown here is derived from an EMBL/GenBank/DDBJ whole genome shotgun (WGS) entry which is preliminary data.</text>
</comment>
<proteinExistence type="predicted"/>
<gene>
    <name evidence="1" type="ORF">AWB66_05374</name>
</gene>
<sequence>MHAAGSKQLALKRKQIGQFDGRQSLAPIGMNRADHDALTARFT</sequence>
<keyword evidence="2" id="KW-1185">Reference proteome</keyword>
<dbReference type="AlphaFoldDB" id="A0A158K5L6"/>
<reference evidence="1" key="1">
    <citation type="submission" date="2016-01" db="EMBL/GenBank/DDBJ databases">
        <authorList>
            <person name="Peeters Charlotte."/>
        </authorList>
    </citation>
    <scope>NUCLEOTIDE SEQUENCE</scope>
    <source>
        <strain evidence="1">LMG 22936</strain>
    </source>
</reference>